<protein>
    <submittedName>
        <fullName evidence="1">Uncharacterized protein</fullName>
    </submittedName>
</protein>
<organism evidence="1">
    <name type="scientific">Anguilla anguilla</name>
    <name type="common">European freshwater eel</name>
    <name type="synonym">Muraena anguilla</name>
    <dbReference type="NCBI Taxonomy" id="7936"/>
    <lineage>
        <taxon>Eukaryota</taxon>
        <taxon>Metazoa</taxon>
        <taxon>Chordata</taxon>
        <taxon>Craniata</taxon>
        <taxon>Vertebrata</taxon>
        <taxon>Euteleostomi</taxon>
        <taxon>Actinopterygii</taxon>
        <taxon>Neopterygii</taxon>
        <taxon>Teleostei</taxon>
        <taxon>Anguilliformes</taxon>
        <taxon>Anguillidae</taxon>
        <taxon>Anguilla</taxon>
    </lineage>
</organism>
<evidence type="ECO:0000313" key="1">
    <source>
        <dbReference type="EMBL" id="JAH71920.1"/>
    </source>
</evidence>
<accession>A0A0E9V3B1</accession>
<proteinExistence type="predicted"/>
<reference evidence="1" key="1">
    <citation type="submission" date="2014-11" db="EMBL/GenBank/DDBJ databases">
        <authorList>
            <person name="Amaro Gonzalez C."/>
        </authorList>
    </citation>
    <scope>NUCLEOTIDE SEQUENCE</scope>
</reference>
<dbReference type="AlphaFoldDB" id="A0A0E9V3B1"/>
<reference evidence="1" key="2">
    <citation type="journal article" date="2015" name="Fish Shellfish Immunol.">
        <title>Early steps in the European eel (Anguilla anguilla)-Vibrio vulnificus interaction in the gills: Role of the RtxA13 toxin.</title>
        <authorList>
            <person name="Callol A."/>
            <person name="Pajuelo D."/>
            <person name="Ebbesson L."/>
            <person name="Teles M."/>
            <person name="MacKenzie S."/>
            <person name="Amaro C."/>
        </authorList>
    </citation>
    <scope>NUCLEOTIDE SEQUENCE</scope>
</reference>
<name>A0A0E9V3B1_ANGAN</name>
<dbReference type="EMBL" id="GBXM01036657">
    <property type="protein sequence ID" value="JAH71920.1"/>
    <property type="molecule type" value="Transcribed_RNA"/>
</dbReference>
<sequence length="41" mass="4678">MHDTDPLNCRTSSLFPPINYIHTSLMRSNKNMDSVGQKKTV</sequence>